<reference evidence="2" key="1">
    <citation type="submission" date="2017-04" db="EMBL/GenBank/DDBJ databases">
        <title>Function of individual gut microbiota members based on whole genome sequencing of pure cultures obtained from chicken caecum.</title>
        <authorList>
            <person name="Medvecky M."/>
            <person name="Cejkova D."/>
            <person name="Polansky O."/>
            <person name="Karasova D."/>
            <person name="Kubasova T."/>
            <person name="Cizek A."/>
            <person name="Rychlik I."/>
        </authorList>
    </citation>
    <scope>NUCLEOTIDE SEQUENCE [LARGE SCALE GENOMIC DNA]</scope>
    <source>
        <strain evidence="2">An5</strain>
    </source>
</reference>
<dbReference type="Proteomes" id="UP000195781">
    <property type="component" value="Unassembled WGS sequence"/>
</dbReference>
<gene>
    <name evidence="1" type="ORF">B5G02_04105</name>
</gene>
<name>A0A1Y3XU06_9ACTN</name>
<dbReference type="EMBL" id="NFIE01000007">
    <property type="protein sequence ID" value="OUN88952.1"/>
    <property type="molecule type" value="Genomic_DNA"/>
</dbReference>
<dbReference type="OrthoDB" id="4333404at2"/>
<dbReference type="SUPFAM" id="SSF56796">
    <property type="entry name" value="Dehydroquinate synthase-like"/>
    <property type="match status" value="1"/>
</dbReference>
<organism evidence="1 2">
    <name type="scientific">[Collinsella] massiliensis</name>
    <dbReference type="NCBI Taxonomy" id="1232426"/>
    <lineage>
        <taxon>Bacteria</taxon>
        <taxon>Bacillati</taxon>
        <taxon>Actinomycetota</taxon>
        <taxon>Coriobacteriia</taxon>
        <taxon>Coriobacteriales</taxon>
        <taxon>Coriobacteriaceae</taxon>
        <taxon>Enorma</taxon>
    </lineage>
</organism>
<evidence type="ECO:0000313" key="2">
    <source>
        <dbReference type="Proteomes" id="UP000195781"/>
    </source>
</evidence>
<dbReference type="Gene3D" id="1.20.1090.10">
    <property type="entry name" value="Dehydroquinate synthase-like - alpha domain"/>
    <property type="match status" value="1"/>
</dbReference>
<evidence type="ECO:0000313" key="1">
    <source>
        <dbReference type="EMBL" id="OUN88952.1"/>
    </source>
</evidence>
<dbReference type="AlphaFoldDB" id="A0A1Y3XU06"/>
<sequence>MTIKRQIINFNQRSIDVRIGSEIMDELSRLAAAPVGKPKRALMVADGAALEARGEDVRRSLVSAGFTVEVLEPAIEGGEDGGIPLGATTALLEAFARCGLTADDLVFALGSFGLCSLAAFCAHVWRGGVACTVMPFELEGMVRIATEMEPLGVAGAPGSVALPPNPAMVLCDFALVPSMTPEQLHLGCALMACAALAEGKKTWTDLREHAASVAVGEEAALRDALAATQVARRNVLKSPNPSARRALEFGDTAARALAACVAGDVPRSVLRAEGMRFEARLAVDAAGLKPEVAFDLDDLLFDLGIEDAGFTLDADAFVAAIRAVVAERSNRFLLPLPKAVGQIRLTSVADELLERHAAAYAASLAPDVVP</sequence>
<accession>A0A1Y3XU06</accession>
<keyword evidence="2" id="KW-1185">Reference proteome</keyword>
<dbReference type="RefSeq" id="WP_019238490.1">
    <property type="nucleotide sequence ID" value="NZ_CABKRW010000105.1"/>
</dbReference>
<protein>
    <submittedName>
        <fullName evidence="1">Uncharacterized protein</fullName>
    </submittedName>
</protein>
<comment type="caution">
    <text evidence="1">The sequence shown here is derived from an EMBL/GenBank/DDBJ whole genome shotgun (WGS) entry which is preliminary data.</text>
</comment>
<proteinExistence type="predicted"/>
<dbReference type="Gene3D" id="3.40.50.1970">
    <property type="match status" value="1"/>
</dbReference>